<dbReference type="KEGG" id="pstu:UIB01_06100"/>
<reference evidence="1 2" key="1">
    <citation type="submission" date="2014-03" db="EMBL/GenBank/DDBJ databases">
        <title>Complete genome sequence of Pseudomonas stutzeri 19SMN4.</title>
        <authorList>
            <person name="Brunet-Galmes I."/>
            <person name="Nogales B."/>
            <person name="Busquets A."/>
            <person name="Pena A."/>
            <person name="Gomila M."/>
            <person name="Garcia-Valdes E."/>
            <person name="Lalucat J."/>
            <person name="Bennasar A."/>
            <person name="Bosch R."/>
        </authorList>
    </citation>
    <scope>NUCLEOTIDE SEQUENCE [LARGE SCALE GENOMIC DNA]</scope>
    <source>
        <strain evidence="1 2">19SMN4</strain>
    </source>
</reference>
<protein>
    <submittedName>
        <fullName evidence="1">Uncharacterized protein</fullName>
    </submittedName>
</protein>
<name>A0A023WQY1_STUST</name>
<dbReference type="PATRIC" id="fig|316.97.peg.1233"/>
<gene>
    <name evidence="1" type="ORF">UIB01_06100</name>
</gene>
<accession>A0A023WQY1</accession>
<dbReference type="AlphaFoldDB" id="A0A023WQY1"/>
<dbReference type="EMBL" id="CP007509">
    <property type="protein sequence ID" value="AHY42075.1"/>
    <property type="molecule type" value="Genomic_DNA"/>
</dbReference>
<organism evidence="1 2">
    <name type="scientific">Stutzerimonas stutzeri</name>
    <name type="common">Pseudomonas stutzeri</name>
    <dbReference type="NCBI Taxonomy" id="316"/>
    <lineage>
        <taxon>Bacteria</taxon>
        <taxon>Pseudomonadati</taxon>
        <taxon>Pseudomonadota</taxon>
        <taxon>Gammaproteobacteria</taxon>
        <taxon>Pseudomonadales</taxon>
        <taxon>Pseudomonadaceae</taxon>
        <taxon>Stutzerimonas</taxon>
    </lineage>
</organism>
<evidence type="ECO:0000313" key="2">
    <source>
        <dbReference type="Proteomes" id="UP000025238"/>
    </source>
</evidence>
<proteinExistence type="predicted"/>
<dbReference type="Proteomes" id="UP000025238">
    <property type="component" value="Chromosome"/>
</dbReference>
<evidence type="ECO:0000313" key="1">
    <source>
        <dbReference type="EMBL" id="AHY42075.1"/>
    </source>
</evidence>
<sequence>MAEHDFRYTLLNPAHTLTECRALAPGRYQVTGNGGSIRSGDVLIVTLKGSRDLSQRLTVEKVRHLINPPGQWMAVASGPVFRELEILNWQVACDSCGKQLDFEFAVDAKLGEAARKPAAQIRVAEQGWSDVNGQHLCPDCQKEKQA</sequence>
<dbReference type="OrthoDB" id="7002760at2"/>